<protein>
    <submittedName>
        <fullName evidence="3">Predicted dehydrogenase</fullName>
    </submittedName>
</protein>
<feature type="domain" description="Enoyl reductase (ER)" evidence="1">
    <location>
        <begin position="52"/>
        <end position="370"/>
    </location>
</feature>
<accession>A0A0P1LPT5</accession>
<dbReference type="InterPro" id="IPR013154">
    <property type="entry name" value="ADH-like_N"/>
</dbReference>
<accession>A0A0P1P871</accession>
<proteinExistence type="predicted"/>
<dbReference type="Pfam" id="PF00107">
    <property type="entry name" value="ADH_zinc_N"/>
    <property type="match status" value="1"/>
</dbReference>
<dbReference type="EMBL" id="CZVI01000007">
    <property type="protein sequence ID" value="CUS83984.1"/>
    <property type="molecule type" value="Genomic_DNA"/>
</dbReference>
<dbReference type="STRING" id="1633631.GCA_001442925_00021"/>
<dbReference type="GO" id="GO:0016491">
    <property type="term" value="F:oxidoreductase activity"/>
    <property type="evidence" value="ECO:0007669"/>
    <property type="project" value="InterPro"/>
</dbReference>
<dbReference type="InterPro" id="IPR051450">
    <property type="entry name" value="Gfo/Idh/MocA_Oxidoreductases"/>
</dbReference>
<dbReference type="Pfam" id="PF22725">
    <property type="entry name" value="GFO_IDH_MocA_C3"/>
    <property type="match status" value="1"/>
</dbReference>
<dbReference type="SUPFAM" id="SSF51735">
    <property type="entry name" value="NAD(P)-binding Rossmann-fold domains"/>
    <property type="match status" value="2"/>
</dbReference>
<dbReference type="PANTHER" id="PTHR43377">
    <property type="entry name" value="BILIVERDIN REDUCTASE A"/>
    <property type="match status" value="1"/>
</dbReference>
<dbReference type="InterPro" id="IPR036291">
    <property type="entry name" value="NAD(P)-bd_dom_sf"/>
</dbReference>
<dbReference type="Gene3D" id="3.40.50.720">
    <property type="entry name" value="NAD(P)-binding Rossmann-like Domain"/>
    <property type="match status" value="2"/>
</dbReference>
<dbReference type="Proteomes" id="UP000182011">
    <property type="component" value="Unassembled WGS sequence"/>
</dbReference>
<gene>
    <name evidence="3" type="ORF">JGI4_00021</name>
    <name evidence="2" type="ORF">JGI8_00758</name>
</gene>
<dbReference type="Pfam" id="PF08240">
    <property type="entry name" value="ADH_N"/>
    <property type="match status" value="1"/>
</dbReference>
<dbReference type="SMART" id="SM00829">
    <property type="entry name" value="PKS_ER"/>
    <property type="match status" value="1"/>
</dbReference>
<dbReference type="Gene3D" id="3.30.360.10">
    <property type="entry name" value="Dihydrodipicolinate Reductase, domain 2"/>
    <property type="match status" value="1"/>
</dbReference>
<evidence type="ECO:0000313" key="2">
    <source>
        <dbReference type="EMBL" id="CUS83984.1"/>
    </source>
</evidence>
<dbReference type="Pfam" id="PF01408">
    <property type="entry name" value="GFO_IDH_MocA"/>
    <property type="match status" value="1"/>
</dbReference>
<dbReference type="Gene3D" id="3.90.180.10">
    <property type="entry name" value="Medium-chain alcohol dehydrogenases, catalytic domain"/>
    <property type="match status" value="1"/>
</dbReference>
<dbReference type="InterPro" id="IPR000683">
    <property type="entry name" value="Gfo/Idh/MocA-like_OxRdtase_N"/>
</dbReference>
<dbReference type="InterPro" id="IPR013149">
    <property type="entry name" value="ADH-like_C"/>
</dbReference>
<accession>A0A0P1L6V2</accession>
<dbReference type="AlphaFoldDB" id="A0A0N7MX71"/>
<reference evidence="3 4" key="1">
    <citation type="submission" date="2015-11" db="EMBL/GenBank/DDBJ databases">
        <authorList>
            <person name="Zhang Y."/>
            <person name="Guo Z."/>
        </authorList>
    </citation>
    <scope>NUCLEOTIDE SEQUENCE [LARGE SCALE GENOMIC DNA]</scope>
    <source>
        <strain evidence="3">JGI-4</strain>
    </source>
</reference>
<dbReference type="CDD" id="cd08255">
    <property type="entry name" value="2-desacetyl-2-hydroxyethyl_bacteriochlorophyllide_like"/>
    <property type="match status" value="1"/>
</dbReference>
<accession>A0A0P1MKR0</accession>
<dbReference type="SUPFAM" id="SSF50129">
    <property type="entry name" value="GroES-like"/>
    <property type="match status" value="1"/>
</dbReference>
<sequence length="736" mass="82140">MFQLVQNYRTGEIELVNVPIPNCGSNSVLVKNHFSLVSIGTERSIIELGKKSLLGKARARPDLVKRFLDKAKKEGFLKTFQEALGRLDNPVPLGYSSAGVVVEVGKNVHKFSVGDKVACVGAGYAAHAEYITVPENLCCKIPENVSFEEASFGMLGIIALHGIRCANLTFGERVAVIGLGLIGLLTVQILKAYGCVVAGFDIDPSKVDLAKQLGVDAAVTDPEEFKNLTNRITEGYGTDAVIITAATKSAEPIHLAVEISRFRGRVVVVGVVDIHPNRNEMWHKEVEIIVSKAGGPGSLDPIYENKGIDYPVGYIRWTENRNLQEFLRLISERKIYLRPLITHRIHIRDALSLYNDMLNNKGGPYIGVVIEYNKDEKDIYAKGVSKENYDDKNEKLKVSNFPNLSENSFVTTPVVGVIGAGLFGKALLIPALSKVPNVKLHTICTAHGINANHVAKKYHFQNITTNYQEVIQNQDINSVVILTPHSSHAKMVIEALKANKHVFVEKPLCINEEELKEIYDTYVGLANKPFLMVGYNRRFSPHSQKLKETILNRRDPVMIYYRINAGFVQPNHWVHSEEEGGGRIIGEVCHFVDLMMYFTDSLPFKVYAERVSGNNKTIVNDDNVSVTIKFSDGSVGNIFYSASGDKAFSRERVEVYCEGKTILINDFKETQFWFGGKTKKYKTINQEIGYNEELKHFANVISGIEKPKISFEEIYYSTLAVFKINESLIKGKPIQL</sequence>
<evidence type="ECO:0000259" key="1">
    <source>
        <dbReference type="SMART" id="SM00829"/>
    </source>
</evidence>
<dbReference type="InterPro" id="IPR020843">
    <property type="entry name" value="ER"/>
</dbReference>
<accession>A0A0N7MX71</accession>
<dbReference type="SUPFAM" id="SSF55347">
    <property type="entry name" value="Glyceraldehyde-3-phosphate dehydrogenase-like, C-terminal domain"/>
    <property type="match status" value="1"/>
</dbReference>
<dbReference type="GO" id="GO:0000166">
    <property type="term" value="F:nucleotide binding"/>
    <property type="evidence" value="ECO:0007669"/>
    <property type="project" value="InterPro"/>
</dbReference>
<accession>A0A0S4MNB0</accession>
<dbReference type="RefSeq" id="WP_075426540.1">
    <property type="nucleotide sequence ID" value="NZ_CZVI01000007.1"/>
</dbReference>
<accession>A0A0P1LU34</accession>
<dbReference type="InterPro" id="IPR011032">
    <property type="entry name" value="GroES-like_sf"/>
</dbReference>
<organism evidence="3 4">
    <name type="scientific">Candidatus Kryptonium thompsonii</name>
    <dbReference type="NCBI Taxonomy" id="1633631"/>
    <lineage>
        <taxon>Bacteria</taxon>
        <taxon>Pseudomonadati</taxon>
        <taxon>Candidatus Kryptoniota</taxon>
        <taxon>Candidatus Kryptonium</taxon>
    </lineage>
</organism>
<keyword evidence="5" id="KW-1185">Reference proteome</keyword>
<dbReference type="EMBL" id="FAOP01000001">
    <property type="protein sequence ID" value="CUU00572.1"/>
    <property type="molecule type" value="Genomic_DNA"/>
</dbReference>
<evidence type="ECO:0000313" key="5">
    <source>
        <dbReference type="Proteomes" id="UP000182200"/>
    </source>
</evidence>
<reference evidence="2 5" key="2">
    <citation type="submission" date="2015-11" db="EMBL/GenBank/DDBJ databases">
        <authorList>
            <person name="Varghese N."/>
        </authorList>
    </citation>
    <scope>NUCLEOTIDE SEQUENCE [LARGE SCALE GENOMIC DNA]</scope>
    <source>
        <strain evidence="2 5">JGI-8</strain>
    </source>
</reference>
<evidence type="ECO:0000313" key="3">
    <source>
        <dbReference type="EMBL" id="CUU00572.1"/>
    </source>
</evidence>
<dbReference type="InterPro" id="IPR055170">
    <property type="entry name" value="GFO_IDH_MocA-like_dom"/>
</dbReference>
<dbReference type="PANTHER" id="PTHR43377:SF1">
    <property type="entry name" value="BILIVERDIN REDUCTASE A"/>
    <property type="match status" value="1"/>
</dbReference>
<evidence type="ECO:0000313" key="4">
    <source>
        <dbReference type="Proteomes" id="UP000182011"/>
    </source>
</evidence>
<name>A0A0N7MX71_9BACT</name>
<dbReference type="Proteomes" id="UP000182200">
    <property type="component" value="Unassembled WGS sequence"/>
</dbReference>